<name>A0A6I3KLN2_9HYPH</name>
<dbReference type="AlphaFoldDB" id="A0A6I3KLN2"/>
<dbReference type="InterPro" id="IPR017871">
    <property type="entry name" value="ABC_transporter-like_CS"/>
</dbReference>
<evidence type="ECO:0000313" key="12">
    <source>
        <dbReference type="Proteomes" id="UP000440694"/>
    </source>
</evidence>
<dbReference type="Proteomes" id="UP000440694">
    <property type="component" value="Unassembled WGS sequence"/>
</dbReference>
<organism evidence="11 12">
    <name type="scientific">Hyphomicrobium album</name>
    <dbReference type="NCBI Taxonomy" id="2665159"/>
    <lineage>
        <taxon>Bacteria</taxon>
        <taxon>Pseudomonadati</taxon>
        <taxon>Pseudomonadota</taxon>
        <taxon>Alphaproteobacteria</taxon>
        <taxon>Hyphomicrobiales</taxon>
        <taxon>Hyphomicrobiaceae</taxon>
        <taxon>Hyphomicrobium</taxon>
    </lineage>
</organism>
<dbReference type="SMART" id="SM00382">
    <property type="entry name" value="AAA"/>
    <property type="match status" value="1"/>
</dbReference>
<keyword evidence="7 8" id="KW-0472">Membrane</keyword>
<evidence type="ECO:0000259" key="9">
    <source>
        <dbReference type="PROSITE" id="PS50893"/>
    </source>
</evidence>
<feature type="transmembrane region" description="Helical" evidence="8">
    <location>
        <begin position="49"/>
        <end position="71"/>
    </location>
</feature>
<evidence type="ECO:0000259" key="10">
    <source>
        <dbReference type="PROSITE" id="PS50929"/>
    </source>
</evidence>
<evidence type="ECO:0000256" key="8">
    <source>
        <dbReference type="SAM" id="Phobius"/>
    </source>
</evidence>
<feature type="transmembrane region" description="Helical" evidence="8">
    <location>
        <begin position="239"/>
        <end position="257"/>
    </location>
</feature>
<comment type="similarity">
    <text evidence="2">Belongs to the ABC transporter superfamily.</text>
</comment>
<evidence type="ECO:0000256" key="2">
    <source>
        <dbReference type="ARBA" id="ARBA00005417"/>
    </source>
</evidence>
<dbReference type="Pfam" id="PF00005">
    <property type="entry name" value="ABC_tran"/>
    <property type="match status" value="1"/>
</dbReference>
<evidence type="ECO:0000313" key="11">
    <source>
        <dbReference type="EMBL" id="MTD94672.1"/>
    </source>
</evidence>
<dbReference type="SUPFAM" id="SSF90123">
    <property type="entry name" value="ABC transporter transmembrane region"/>
    <property type="match status" value="1"/>
</dbReference>
<feature type="transmembrane region" description="Helical" evidence="8">
    <location>
        <begin position="151"/>
        <end position="171"/>
    </location>
</feature>
<dbReference type="InterPro" id="IPR003593">
    <property type="entry name" value="AAA+_ATPase"/>
</dbReference>
<evidence type="ECO:0000256" key="3">
    <source>
        <dbReference type="ARBA" id="ARBA00022692"/>
    </source>
</evidence>
<dbReference type="GO" id="GO:0016887">
    <property type="term" value="F:ATP hydrolysis activity"/>
    <property type="evidence" value="ECO:0007669"/>
    <property type="project" value="InterPro"/>
</dbReference>
<dbReference type="Gene3D" id="3.40.50.300">
    <property type="entry name" value="P-loop containing nucleotide triphosphate hydrolases"/>
    <property type="match status" value="1"/>
</dbReference>
<comment type="caution">
    <text evidence="11">The sequence shown here is derived from an EMBL/GenBank/DDBJ whole genome shotgun (WGS) entry which is preliminary data.</text>
</comment>
<evidence type="ECO:0000256" key="1">
    <source>
        <dbReference type="ARBA" id="ARBA00004651"/>
    </source>
</evidence>
<sequence length="564" mass="60540">MIASTFAEVLSIGAVLPFLSVLVKPQMVFNHPAAQPVISALEITEPRGLLLPITAFFCIVVVGATVTRLALMLAQTRFGAALATDFSIAAYNRTLFQPYATHVSKNSSEVIAGVNKAGHLGEALVTPCLVILSSSFLLATILALLVWAQPIVAISAFGGFGLIYAGITLLARHRLAAEGQVINRESGRMIKALQEGLGGIRDVLIDGSQHVYTGLFRGSVAPLHHSSANILIISQSPRYAVEGLGVVLVAIITFFLASRGEGFYDAIPILGGLVVGAQRMLPAIQQAYSSFTFLRGRLPLTADALSVLEQPLPAFAQQPPPAPIPFKRTIRLDGLRFRYTIERPWVLDGLDLTIKRGEMVGFVGVTGAGKSTLIDIIMGLLEPTEGSLLVDGERISTDNQRAWQAHISHVPQAIYLADGTIAENIAFGVLPHEIDFGRVKVAARMAQIADTIEAWDSKYDTAVGERGVRLSGGQRQRIGIARALYKRADVIILDEATSALDNETEQSVMAAIDGFGAEVTIIMIAHRLTSLRNCDRLVELANGRIERIGSYSEIVENAVAISGH</sequence>
<feature type="domain" description="ABC transmembrane type-1" evidence="10">
    <location>
        <begin position="35"/>
        <end position="296"/>
    </location>
</feature>
<feature type="transmembrane region" description="Helical" evidence="8">
    <location>
        <begin position="124"/>
        <end position="145"/>
    </location>
</feature>
<keyword evidence="6 8" id="KW-1133">Transmembrane helix</keyword>
<comment type="subcellular location">
    <subcellularLocation>
        <location evidence="1">Cell membrane</location>
        <topology evidence="1">Multi-pass membrane protein</topology>
    </subcellularLocation>
</comment>
<evidence type="ECO:0000256" key="6">
    <source>
        <dbReference type="ARBA" id="ARBA00022989"/>
    </source>
</evidence>
<feature type="domain" description="ABC transporter" evidence="9">
    <location>
        <begin position="330"/>
        <end position="561"/>
    </location>
</feature>
<dbReference type="PROSITE" id="PS50929">
    <property type="entry name" value="ABC_TM1F"/>
    <property type="match status" value="1"/>
</dbReference>
<gene>
    <name evidence="11" type="ORF">GIW81_10050</name>
</gene>
<dbReference type="Gene3D" id="1.20.1560.10">
    <property type="entry name" value="ABC transporter type 1, transmembrane domain"/>
    <property type="match status" value="1"/>
</dbReference>
<keyword evidence="12" id="KW-1185">Reference proteome</keyword>
<evidence type="ECO:0000256" key="4">
    <source>
        <dbReference type="ARBA" id="ARBA00022741"/>
    </source>
</evidence>
<evidence type="ECO:0000256" key="5">
    <source>
        <dbReference type="ARBA" id="ARBA00022840"/>
    </source>
</evidence>
<keyword evidence="4" id="KW-0547">Nucleotide-binding</keyword>
<dbReference type="EMBL" id="WMBQ01000001">
    <property type="protein sequence ID" value="MTD94672.1"/>
    <property type="molecule type" value="Genomic_DNA"/>
</dbReference>
<dbReference type="InterPro" id="IPR027417">
    <property type="entry name" value="P-loop_NTPase"/>
</dbReference>
<dbReference type="GO" id="GO:0140359">
    <property type="term" value="F:ABC-type transporter activity"/>
    <property type="evidence" value="ECO:0007669"/>
    <property type="project" value="InterPro"/>
</dbReference>
<dbReference type="InterPro" id="IPR003439">
    <property type="entry name" value="ABC_transporter-like_ATP-bd"/>
</dbReference>
<dbReference type="SUPFAM" id="SSF52540">
    <property type="entry name" value="P-loop containing nucleoside triphosphate hydrolases"/>
    <property type="match status" value="1"/>
</dbReference>
<dbReference type="PANTHER" id="PTHR24221:SF654">
    <property type="entry name" value="ATP-BINDING CASSETTE SUB-FAMILY B MEMBER 6"/>
    <property type="match status" value="1"/>
</dbReference>
<evidence type="ECO:0000256" key="7">
    <source>
        <dbReference type="ARBA" id="ARBA00023136"/>
    </source>
</evidence>
<keyword evidence="3 8" id="KW-0812">Transmembrane</keyword>
<accession>A0A6I3KLN2</accession>
<keyword evidence="5 11" id="KW-0067">ATP-binding</keyword>
<dbReference type="InterPro" id="IPR011527">
    <property type="entry name" value="ABC1_TM_dom"/>
</dbReference>
<dbReference type="GO" id="GO:0034040">
    <property type="term" value="F:ATPase-coupled lipid transmembrane transporter activity"/>
    <property type="evidence" value="ECO:0007669"/>
    <property type="project" value="TreeGrafter"/>
</dbReference>
<dbReference type="PROSITE" id="PS00211">
    <property type="entry name" value="ABC_TRANSPORTER_1"/>
    <property type="match status" value="1"/>
</dbReference>
<dbReference type="PROSITE" id="PS50893">
    <property type="entry name" value="ABC_TRANSPORTER_2"/>
    <property type="match status" value="1"/>
</dbReference>
<dbReference type="GO" id="GO:0005886">
    <property type="term" value="C:plasma membrane"/>
    <property type="evidence" value="ECO:0007669"/>
    <property type="project" value="UniProtKB-SubCell"/>
</dbReference>
<reference evidence="11 12" key="1">
    <citation type="submission" date="2019-11" db="EMBL/GenBank/DDBJ databases">
        <title>Identification of a novel strain.</title>
        <authorList>
            <person name="Xu Q."/>
            <person name="Wang G."/>
        </authorList>
    </citation>
    <scope>NUCLEOTIDE SEQUENCE [LARGE SCALE GENOMIC DNA]</scope>
    <source>
        <strain evidence="12">xq</strain>
    </source>
</reference>
<proteinExistence type="inferred from homology"/>
<dbReference type="GO" id="GO:0005524">
    <property type="term" value="F:ATP binding"/>
    <property type="evidence" value="ECO:0007669"/>
    <property type="project" value="UniProtKB-KW"/>
</dbReference>
<dbReference type="PANTHER" id="PTHR24221">
    <property type="entry name" value="ATP-BINDING CASSETTE SUB-FAMILY B"/>
    <property type="match status" value="1"/>
</dbReference>
<protein>
    <submittedName>
        <fullName evidence="11">ATP-binding cassette domain-containing protein</fullName>
    </submittedName>
</protein>
<dbReference type="InterPro" id="IPR036640">
    <property type="entry name" value="ABC1_TM_sf"/>
</dbReference>
<dbReference type="InterPro" id="IPR039421">
    <property type="entry name" value="Type_1_exporter"/>
</dbReference>